<evidence type="ECO:0000256" key="6">
    <source>
        <dbReference type="ARBA" id="ARBA00023004"/>
    </source>
</evidence>
<dbReference type="InterPro" id="IPR050121">
    <property type="entry name" value="Cytochrome_P450_monoxygenase"/>
</dbReference>
<proteinExistence type="inferred from homology"/>
<evidence type="ECO:0000256" key="2">
    <source>
        <dbReference type="ARBA" id="ARBA00010617"/>
    </source>
</evidence>
<evidence type="ECO:0000313" key="10">
    <source>
        <dbReference type="Proteomes" id="UP001392437"/>
    </source>
</evidence>
<dbReference type="InterPro" id="IPR001128">
    <property type="entry name" value="Cyt_P450"/>
</dbReference>
<keyword evidence="3" id="KW-0349">Heme</keyword>
<dbReference type="CDD" id="cd11062">
    <property type="entry name" value="CYP58-like"/>
    <property type="match status" value="1"/>
</dbReference>
<evidence type="ECO:0000256" key="3">
    <source>
        <dbReference type="ARBA" id="ARBA00022617"/>
    </source>
</evidence>
<reference evidence="9 10" key="1">
    <citation type="submission" date="2023-01" db="EMBL/GenBank/DDBJ databases">
        <title>Analysis of 21 Apiospora genomes using comparative genomics revels a genus with tremendous synthesis potential of carbohydrate active enzymes and secondary metabolites.</title>
        <authorList>
            <person name="Sorensen T."/>
        </authorList>
    </citation>
    <scope>NUCLEOTIDE SEQUENCE [LARGE SCALE GENOMIC DNA]</scope>
    <source>
        <strain evidence="9 10">CBS 117206</strain>
    </source>
</reference>
<dbReference type="Pfam" id="PF00067">
    <property type="entry name" value="p450"/>
    <property type="match status" value="2"/>
</dbReference>
<dbReference type="GO" id="GO:0016705">
    <property type="term" value="F:oxidoreductase activity, acting on paired donors, with incorporation or reduction of molecular oxygen"/>
    <property type="evidence" value="ECO:0007669"/>
    <property type="project" value="InterPro"/>
</dbReference>
<dbReference type="InterPro" id="IPR036396">
    <property type="entry name" value="Cyt_P450_sf"/>
</dbReference>
<comment type="similarity">
    <text evidence="2">Belongs to the cytochrome P450 family.</text>
</comment>
<gene>
    <name evidence="9" type="ORF">PG999_005436</name>
</gene>
<dbReference type="GO" id="GO:0005506">
    <property type="term" value="F:iron ion binding"/>
    <property type="evidence" value="ECO:0007669"/>
    <property type="project" value="InterPro"/>
</dbReference>
<sequence>MDRLHSGMSSWHLAVLLVLASLLYFTTLVVWRLYFSPTAGFPGSRLAAATGWYESYYDYWLNGQYMFEVERMHQKYGPIIRVNPDELSIHDPSFYNEVYVTRNIRCTNNYDHLLKGINFADSHFLTADHDLHRKRRKPLEPFFSRAGVTNLQPMLSELARRMETRIQEFKDQHLPIRLDHVFTAFTGDAIQKLCLGEDAKFLSGPDFSPECFPVAREKATSHIQRVLQERGKPKGTVSLFRFIVHQSDMPKSELSEDRLINEAQTLLGAGTASASSAMRLASYYILSRPGLQNRLQTELGDVMADWPHQGPTWAQLEALPLLQAIVKESLRLSYGTVRRLPRVFPNDDIQYKEHVIPRGVGVPLLELEPKLSL</sequence>
<dbReference type="GO" id="GO:0020037">
    <property type="term" value="F:heme binding"/>
    <property type="evidence" value="ECO:0007669"/>
    <property type="project" value="InterPro"/>
</dbReference>
<evidence type="ECO:0000256" key="8">
    <source>
        <dbReference type="SAM" id="Phobius"/>
    </source>
</evidence>
<keyword evidence="8" id="KW-1133">Transmembrane helix</keyword>
<dbReference type="AlphaFoldDB" id="A0AAW0R239"/>
<comment type="cofactor">
    <cofactor evidence="1">
        <name>heme</name>
        <dbReference type="ChEBI" id="CHEBI:30413"/>
    </cofactor>
</comment>
<accession>A0AAW0R239</accession>
<evidence type="ECO:0000313" key="9">
    <source>
        <dbReference type="EMBL" id="KAK8121316.1"/>
    </source>
</evidence>
<dbReference type="PANTHER" id="PTHR24305:SF157">
    <property type="entry name" value="N-ACETYLTRYPTOPHAN 6-HYDROXYLASE IVOC-RELATED"/>
    <property type="match status" value="1"/>
</dbReference>
<keyword evidence="5" id="KW-0560">Oxidoreductase</keyword>
<keyword evidence="8" id="KW-0812">Transmembrane</keyword>
<evidence type="ECO:0000256" key="4">
    <source>
        <dbReference type="ARBA" id="ARBA00022723"/>
    </source>
</evidence>
<feature type="transmembrane region" description="Helical" evidence="8">
    <location>
        <begin position="12"/>
        <end position="34"/>
    </location>
</feature>
<dbReference type="EMBL" id="JAQQWP010000004">
    <property type="protein sequence ID" value="KAK8121316.1"/>
    <property type="molecule type" value="Genomic_DNA"/>
</dbReference>
<keyword evidence="10" id="KW-1185">Reference proteome</keyword>
<keyword evidence="8" id="KW-0472">Membrane</keyword>
<comment type="caution">
    <text evidence="9">The sequence shown here is derived from an EMBL/GenBank/DDBJ whole genome shotgun (WGS) entry which is preliminary data.</text>
</comment>
<keyword evidence="4" id="KW-0479">Metal-binding</keyword>
<name>A0AAW0R239_9PEZI</name>
<evidence type="ECO:0000256" key="7">
    <source>
        <dbReference type="ARBA" id="ARBA00023033"/>
    </source>
</evidence>
<keyword evidence="6" id="KW-0408">Iron</keyword>
<keyword evidence="7" id="KW-0503">Monooxygenase</keyword>
<evidence type="ECO:0000256" key="5">
    <source>
        <dbReference type="ARBA" id="ARBA00023002"/>
    </source>
</evidence>
<dbReference type="SUPFAM" id="SSF48264">
    <property type="entry name" value="Cytochrome P450"/>
    <property type="match status" value="1"/>
</dbReference>
<dbReference type="GO" id="GO:0004497">
    <property type="term" value="F:monooxygenase activity"/>
    <property type="evidence" value="ECO:0007669"/>
    <property type="project" value="UniProtKB-KW"/>
</dbReference>
<dbReference type="PANTHER" id="PTHR24305">
    <property type="entry name" value="CYTOCHROME P450"/>
    <property type="match status" value="1"/>
</dbReference>
<protein>
    <submittedName>
        <fullName evidence="9">Cytochrome P450</fullName>
    </submittedName>
</protein>
<organism evidence="9 10">
    <name type="scientific">Apiospora kogelbergensis</name>
    <dbReference type="NCBI Taxonomy" id="1337665"/>
    <lineage>
        <taxon>Eukaryota</taxon>
        <taxon>Fungi</taxon>
        <taxon>Dikarya</taxon>
        <taxon>Ascomycota</taxon>
        <taxon>Pezizomycotina</taxon>
        <taxon>Sordariomycetes</taxon>
        <taxon>Xylariomycetidae</taxon>
        <taxon>Amphisphaeriales</taxon>
        <taxon>Apiosporaceae</taxon>
        <taxon>Apiospora</taxon>
    </lineage>
</organism>
<dbReference type="Proteomes" id="UP001392437">
    <property type="component" value="Unassembled WGS sequence"/>
</dbReference>
<evidence type="ECO:0000256" key="1">
    <source>
        <dbReference type="ARBA" id="ARBA00001971"/>
    </source>
</evidence>
<dbReference type="Gene3D" id="1.10.630.10">
    <property type="entry name" value="Cytochrome P450"/>
    <property type="match status" value="1"/>
</dbReference>